<evidence type="ECO:0000256" key="2">
    <source>
        <dbReference type="ARBA" id="ARBA00005810"/>
    </source>
</evidence>
<evidence type="ECO:0000259" key="13">
    <source>
        <dbReference type="Pfam" id="PF01288"/>
    </source>
</evidence>
<dbReference type="PANTHER" id="PTHR43071:SF1">
    <property type="entry name" value="2-AMINO-4-HYDROXY-6-HYDROXYMETHYLDIHYDROPTERIDINE PYROPHOSPHOKINASE"/>
    <property type="match status" value="1"/>
</dbReference>
<evidence type="ECO:0000256" key="12">
    <source>
        <dbReference type="ARBA" id="ARBA00033413"/>
    </source>
</evidence>
<evidence type="ECO:0000256" key="10">
    <source>
        <dbReference type="ARBA" id="ARBA00029409"/>
    </source>
</evidence>
<evidence type="ECO:0000256" key="6">
    <source>
        <dbReference type="ARBA" id="ARBA00022741"/>
    </source>
</evidence>
<sequence>MSSNHVVLLLGSNMGDTKKNLEIAITKIESRIGKIVKSSEMLETMPVEFVSNNIFRNIALGLYTNISPFSLLKEIKNIEKEMGRAQDSFVVGGYIDRIIDIDIVKYENINFLSKLLEIPHHKHTYEREFSKNLLKEL</sequence>
<evidence type="ECO:0000313" key="14">
    <source>
        <dbReference type="EMBL" id="GGP04710.1"/>
    </source>
</evidence>
<feature type="domain" description="7,8-dihydro-6-hydroxymethylpterin-pyrophosphokinase" evidence="13">
    <location>
        <begin position="8"/>
        <end position="136"/>
    </location>
</feature>
<keyword evidence="7" id="KW-0418">Kinase</keyword>
<dbReference type="EC" id="2.7.6.3" evidence="3"/>
<keyword evidence="9" id="KW-0289">Folate biosynthesis</keyword>
<accession>A0ABQ2NJ81</accession>
<reference evidence="15" key="1">
    <citation type="journal article" date="2019" name="Int. J. Syst. Evol. Microbiol.">
        <title>The Global Catalogue of Microorganisms (GCM) 10K type strain sequencing project: providing services to taxonomists for standard genome sequencing and annotation.</title>
        <authorList>
            <consortium name="The Broad Institute Genomics Platform"/>
            <consortium name="The Broad Institute Genome Sequencing Center for Infectious Disease"/>
            <person name="Wu L."/>
            <person name="Ma J."/>
        </authorList>
    </citation>
    <scope>NUCLEOTIDE SEQUENCE [LARGE SCALE GENOMIC DNA]</scope>
    <source>
        <strain evidence="15">CGMCC 1.7656</strain>
    </source>
</reference>
<evidence type="ECO:0000313" key="15">
    <source>
        <dbReference type="Proteomes" id="UP000620064"/>
    </source>
</evidence>
<dbReference type="Gene3D" id="3.30.70.560">
    <property type="entry name" value="7,8-Dihydro-6-hydroxymethylpterin-pyrophosphokinase HPPK"/>
    <property type="match status" value="1"/>
</dbReference>
<dbReference type="SUPFAM" id="SSF55083">
    <property type="entry name" value="6-hydroxymethyl-7,8-dihydropterin pyrophosphokinase, HPPK"/>
    <property type="match status" value="1"/>
</dbReference>
<organism evidence="14 15">
    <name type="scientific">Cloacibacterium rupense</name>
    <dbReference type="NCBI Taxonomy" id="517423"/>
    <lineage>
        <taxon>Bacteria</taxon>
        <taxon>Pseudomonadati</taxon>
        <taxon>Bacteroidota</taxon>
        <taxon>Flavobacteriia</taxon>
        <taxon>Flavobacteriales</taxon>
        <taxon>Weeksellaceae</taxon>
    </lineage>
</organism>
<evidence type="ECO:0000256" key="11">
    <source>
        <dbReference type="ARBA" id="ARBA00029766"/>
    </source>
</evidence>
<evidence type="ECO:0000256" key="5">
    <source>
        <dbReference type="ARBA" id="ARBA00022679"/>
    </source>
</evidence>
<evidence type="ECO:0000256" key="7">
    <source>
        <dbReference type="ARBA" id="ARBA00022777"/>
    </source>
</evidence>
<dbReference type="Pfam" id="PF01288">
    <property type="entry name" value="HPPK"/>
    <property type="match status" value="1"/>
</dbReference>
<comment type="similarity">
    <text evidence="2">Belongs to the HPPK family.</text>
</comment>
<proteinExistence type="inferred from homology"/>
<comment type="function">
    <text evidence="10">Catalyzes the transfer of pyrophosphate from adenosine triphosphate (ATP) to 6-hydroxymethyl-7,8-dihydropterin, an enzymatic step in folate biosynthesis pathway.</text>
</comment>
<evidence type="ECO:0000256" key="8">
    <source>
        <dbReference type="ARBA" id="ARBA00022840"/>
    </source>
</evidence>
<evidence type="ECO:0000256" key="1">
    <source>
        <dbReference type="ARBA" id="ARBA00005051"/>
    </source>
</evidence>
<dbReference type="Proteomes" id="UP000620064">
    <property type="component" value="Unassembled WGS sequence"/>
</dbReference>
<protein>
    <recommendedName>
        <fullName evidence="4">2-amino-4-hydroxy-6-hydroxymethyldihydropteridine pyrophosphokinase</fullName>
        <ecNumber evidence="3">2.7.6.3</ecNumber>
    </recommendedName>
    <alternativeName>
        <fullName evidence="11">6-hydroxymethyl-7,8-dihydropterin pyrophosphokinase</fullName>
    </alternativeName>
    <alternativeName>
        <fullName evidence="12">7,8-dihydro-6-hydroxymethylpterin-pyrophosphokinase</fullName>
    </alternativeName>
</protein>
<keyword evidence="8" id="KW-0067">ATP-binding</keyword>
<dbReference type="InterPro" id="IPR000550">
    <property type="entry name" value="Hppk"/>
</dbReference>
<dbReference type="PANTHER" id="PTHR43071">
    <property type="entry name" value="2-AMINO-4-HYDROXY-6-HYDROXYMETHYLDIHYDROPTERIDINE PYROPHOSPHOKINASE"/>
    <property type="match status" value="1"/>
</dbReference>
<keyword evidence="5" id="KW-0808">Transferase</keyword>
<dbReference type="InterPro" id="IPR035907">
    <property type="entry name" value="Hppk_sf"/>
</dbReference>
<evidence type="ECO:0000256" key="3">
    <source>
        <dbReference type="ARBA" id="ARBA00013253"/>
    </source>
</evidence>
<comment type="caution">
    <text evidence="14">The sequence shown here is derived from an EMBL/GenBank/DDBJ whole genome shotgun (WGS) entry which is preliminary data.</text>
</comment>
<comment type="pathway">
    <text evidence="1">Cofactor biosynthesis; tetrahydrofolate biosynthesis; 2-amino-4-hydroxy-6-hydroxymethyl-7,8-dihydropteridine diphosphate from 7,8-dihydroneopterin triphosphate: step 4/4.</text>
</comment>
<dbReference type="NCBIfam" id="TIGR01498">
    <property type="entry name" value="folK"/>
    <property type="match status" value="1"/>
</dbReference>
<keyword evidence="6" id="KW-0547">Nucleotide-binding</keyword>
<evidence type="ECO:0000256" key="4">
    <source>
        <dbReference type="ARBA" id="ARBA00016218"/>
    </source>
</evidence>
<dbReference type="RefSeq" id="WP_188617792.1">
    <property type="nucleotide sequence ID" value="NZ_BMLV01000003.1"/>
</dbReference>
<name>A0ABQ2NJ81_9FLAO</name>
<evidence type="ECO:0000256" key="9">
    <source>
        <dbReference type="ARBA" id="ARBA00022909"/>
    </source>
</evidence>
<gene>
    <name evidence="14" type="ORF">GCM10010992_18240</name>
</gene>
<dbReference type="EMBL" id="BMLV01000003">
    <property type="protein sequence ID" value="GGP04710.1"/>
    <property type="molecule type" value="Genomic_DNA"/>
</dbReference>
<keyword evidence="15" id="KW-1185">Reference proteome</keyword>